<dbReference type="EMBL" id="CAJSTJ010000195">
    <property type="protein sequence ID" value="CAG7565983.1"/>
    <property type="molecule type" value="Genomic_DNA"/>
</dbReference>
<evidence type="ECO:0000313" key="3">
    <source>
        <dbReference type="Proteomes" id="UP000693738"/>
    </source>
</evidence>
<keyword evidence="1" id="KW-0812">Transmembrane</keyword>
<dbReference type="AlphaFoldDB" id="A0A8J2IWQ4"/>
<keyword evidence="1" id="KW-0472">Membrane</keyword>
<feature type="transmembrane region" description="Helical" evidence="1">
    <location>
        <begin position="51"/>
        <end position="73"/>
    </location>
</feature>
<feature type="transmembrane region" description="Helical" evidence="1">
    <location>
        <begin position="20"/>
        <end position="39"/>
    </location>
</feature>
<comment type="caution">
    <text evidence="2">The sequence shown here is derived from an EMBL/GenBank/DDBJ whole genome shotgun (WGS) entry which is preliminary data.</text>
</comment>
<accession>A0A8J2IWQ4</accession>
<evidence type="ECO:0000256" key="1">
    <source>
        <dbReference type="SAM" id="Phobius"/>
    </source>
</evidence>
<name>A0A8J2IWQ4_FUSEQ</name>
<keyword evidence="1" id="KW-1133">Transmembrane helix</keyword>
<organism evidence="2 3">
    <name type="scientific">Fusarium equiseti</name>
    <name type="common">Fusarium scirpi</name>
    <dbReference type="NCBI Taxonomy" id="61235"/>
    <lineage>
        <taxon>Eukaryota</taxon>
        <taxon>Fungi</taxon>
        <taxon>Dikarya</taxon>
        <taxon>Ascomycota</taxon>
        <taxon>Pezizomycotina</taxon>
        <taxon>Sordariomycetes</taxon>
        <taxon>Hypocreomycetidae</taxon>
        <taxon>Hypocreales</taxon>
        <taxon>Nectriaceae</taxon>
        <taxon>Fusarium</taxon>
        <taxon>Fusarium incarnatum-equiseti species complex</taxon>
    </lineage>
</organism>
<feature type="transmembrane region" description="Helical" evidence="1">
    <location>
        <begin position="85"/>
        <end position="110"/>
    </location>
</feature>
<sequence>MLWITLPLAWNLGNTRAVTTLLISLLCVFGIWVLSYFRWKHYAAKVNRQALVGVFDLLVVSSAGDAMDTTTAVFKTGHWLTHVRLLLYCVLVVLLSIIGIAAGPIARYTIGYGFVIRDTKVPVAMATIDHTNIMSALVQWNSTINRLNDAGFPYTELLDFLPENGVDWQYRSSEWNSSWKMSCKYTPLTEFPVKAEWVIPETVLDEIPDVRLAYPSDIQEKLSTYREVSGQAGFFANRTVYQDLLVFVLLSTGSDPVLVQTNNETMRMTFLAFHFHNIPRSNVRGRYFGIGAAEYSAYTQADCVIRQGRVLDPKHVAYLWTEDTFSIAVAFGDFYRANIVDQSINNKAIYHPTGQDLVRFFQAYMITKDTQYQHLVSRTITVRQRRIKVALIALLILVIYIIVLVMLLAWAFICCPIQKGIFVPRTKVDWVMEAVREISARDFVNGAI</sequence>
<feature type="transmembrane region" description="Helical" evidence="1">
    <location>
        <begin position="389"/>
        <end position="413"/>
    </location>
</feature>
<gene>
    <name evidence="2" type="ORF">FEQUK3_LOCUS11689</name>
</gene>
<evidence type="ECO:0000313" key="2">
    <source>
        <dbReference type="EMBL" id="CAG7565983.1"/>
    </source>
</evidence>
<protein>
    <submittedName>
        <fullName evidence="2">Uncharacterized protein</fullName>
    </submittedName>
</protein>
<dbReference type="Proteomes" id="UP000693738">
    <property type="component" value="Unassembled WGS sequence"/>
</dbReference>
<reference evidence="2" key="1">
    <citation type="submission" date="2021-05" db="EMBL/GenBank/DDBJ databases">
        <authorList>
            <person name="Khan N."/>
        </authorList>
    </citation>
    <scope>NUCLEOTIDE SEQUENCE</scope>
</reference>
<proteinExistence type="predicted"/>